<dbReference type="GO" id="GO:0005737">
    <property type="term" value="C:cytoplasm"/>
    <property type="evidence" value="ECO:0007669"/>
    <property type="project" value="TreeGrafter"/>
</dbReference>
<dbReference type="PANTHER" id="PTHR13774">
    <property type="entry name" value="PHENAZINE BIOSYNTHESIS PROTEIN"/>
    <property type="match status" value="1"/>
</dbReference>
<dbReference type="Pfam" id="PF02567">
    <property type="entry name" value="PhzC-PhzF"/>
    <property type="match status" value="1"/>
</dbReference>
<comment type="caution">
    <text evidence="2">The sequence shown here is derived from an EMBL/GenBank/DDBJ whole genome shotgun (WGS) entry which is preliminary data.</text>
</comment>
<name>A0A7C3PDK8_9CYAN</name>
<dbReference type="PIRSF" id="PIRSF016184">
    <property type="entry name" value="PhzC_PhzF"/>
    <property type="match status" value="1"/>
</dbReference>
<reference evidence="2" key="1">
    <citation type="journal article" date="2020" name="mSystems">
        <title>Genome- and Community-Level Interaction Insights into Carbon Utilization and Element Cycling Functions of Hydrothermarchaeota in Hydrothermal Sediment.</title>
        <authorList>
            <person name="Zhou Z."/>
            <person name="Liu Y."/>
            <person name="Xu W."/>
            <person name="Pan J."/>
            <person name="Luo Z.H."/>
            <person name="Li M."/>
        </authorList>
    </citation>
    <scope>NUCLEOTIDE SEQUENCE [LARGE SCALE GENOMIC DNA]</scope>
    <source>
        <strain evidence="2">SpSt-418</strain>
    </source>
</reference>
<accession>A0A7C3PDK8</accession>
<evidence type="ECO:0000313" key="2">
    <source>
        <dbReference type="EMBL" id="HFM98672.1"/>
    </source>
</evidence>
<organism evidence="2">
    <name type="scientific">Oscillatoriales cyanobacterium SpSt-418</name>
    <dbReference type="NCBI Taxonomy" id="2282169"/>
    <lineage>
        <taxon>Bacteria</taxon>
        <taxon>Bacillati</taxon>
        <taxon>Cyanobacteriota</taxon>
        <taxon>Cyanophyceae</taxon>
        <taxon>Oscillatoriophycideae</taxon>
        <taxon>Oscillatoriales</taxon>
    </lineage>
</organism>
<gene>
    <name evidence="2" type="ORF">ENR64_13135</name>
</gene>
<dbReference type="PANTHER" id="PTHR13774:SF32">
    <property type="entry name" value="ANTISENSE-ENHANCING SEQUENCE 1"/>
    <property type="match status" value="1"/>
</dbReference>
<feature type="active site" evidence="1">
    <location>
        <position position="46"/>
    </location>
</feature>
<dbReference type="NCBIfam" id="TIGR00654">
    <property type="entry name" value="PhzF_family"/>
    <property type="match status" value="1"/>
</dbReference>
<sequence>MSLSFWIVDVFAESKFAGNQLAVFTDAGHLSSEQMQQIAKEINFSETTFILSSELRNGGYDVRIFTPAKELPFAGHPTLGTAFVIQQAIAQQPVGQINLNLQVGQIPVNLHYEAGQPQVLWMKPNPPTFGETVTAEAIAPVLSLTSEDIDPRFPVQVVSTGVPFLIAPLKSLSALQRIKVNLDQLFTLVENLSAKEIFVFCPETRNPENHFSARMFAHFLGIPEDPATGSANACFAGYLSQHEYLGSGEVDVCVEQGYEMGRPSLLRLKAQKQATAIQIQVGGRVIPIATGEFLVD</sequence>
<evidence type="ECO:0000256" key="1">
    <source>
        <dbReference type="PIRSR" id="PIRSR016184-1"/>
    </source>
</evidence>
<dbReference type="GO" id="GO:0016853">
    <property type="term" value="F:isomerase activity"/>
    <property type="evidence" value="ECO:0007669"/>
    <property type="project" value="TreeGrafter"/>
</dbReference>
<dbReference type="Gene3D" id="3.10.310.10">
    <property type="entry name" value="Diaminopimelate Epimerase, Chain A, domain 1"/>
    <property type="match status" value="2"/>
</dbReference>
<dbReference type="SUPFAM" id="SSF54506">
    <property type="entry name" value="Diaminopimelate epimerase-like"/>
    <property type="match status" value="1"/>
</dbReference>
<dbReference type="InterPro" id="IPR003719">
    <property type="entry name" value="Phenazine_PhzF-like"/>
</dbReference>
<dbReference type="AlphaFoldDB" id="A0A7C3PDK8"/>
<proteinExistence type="predicted"/>
<dbReference type="EMBL" id="DSRU01000193">
    <property type="protein sequence ID" value="HFM98672.1"/>
    <property type="molecule type" value="Genomic_DNA"/>
</dbReference>
<protein>
    <submittedName>
        <fullName evidence="2">PhzF family phenazine biosynthesis protein</fullName>
    </submittedName>
</protein>